<reference evidence="4" key="1">
    <citation type="submission" date="2022-04" db="EMBL/GenBank/DDBJ databases">
        <title>Diverse halophilic archaea isolated from saline environments.</title>
        <authorList>
            <person name="Cui H.-L."/>
        </authorList>
    </citation>
    <scope>NUCLEOTIDE SEQUENCE</scope>
    <source>
        <strain evidence="4">XZYJT40</strain>
    </source>
</reference>
<dbReference type="Pfam" id="PF04434">
    <property type="entry name" value="SWIM"/>
    <property type="match status" value="1"/>
</dbReference>
<evidence type="ECO:0000313" key="5">
    <source>
        <dbReference type="Proteomes" id="UP000830434"/>
    </source>
</evidence>
<organism evidence="4 5">
    <name type="scientific">Halorussus gelatinilyticus</name>
    <dbReference type="NCBI Taxonomy" id="2937524"/>
    <lineage>
        <taxon>Archaea</taxon>
        <taxon>Methanobacteriati</taxon>
        <taxon>Methanobacteriota</taxon>
        <taxon>Stenosarchaea group</taxon>
        <taxon>Halobacteria</taxon>
        <taxon>Halobacteriales</taxon>
        <taxon>Haladaptataceae</taxon>
        <taxon>Halorussus</taxon>
    </lineage>
</organism>
<dbReference type="GO" id="GO:0008270">
    <property type="term" value="F:zinc ion binding"/>
    <property type="evidence" value="ECO:0007669"/>
    <property type="project" value="UniProtKB-KW"/>
</dbReference>
<feature type="compositionally biased region" description="Acidic residues" evidence="2">
    <location>
        <begin position="114"/>
        <end position="124"/>
    </location>
</feature>
<name>A0A8U0ID07_9EURY</name>
<dbReference type="RefSeq" id="WP_248653433.1">
    <property type="nucleotide sequence ID" value="NZ_CP096658.1"/>
</dbReference>
<dbReference type="AlphaFoldDB" id="A0A8U0ID07"/>
<keyword evidence="1" id="KW-0479">Metal-binding</keyword>
<feature type="domain" description="SWIM-type" evidence="3">
    <location>
        <begin position="48"/>
        <end position="83"/>
    </location>
</feature>
<dbReference type="KEGG" id="haxz:M0R88_10340"/>
<dbReference type="PROSITE" id="PS50966">
    <property type="entry name" value="ZF_SWIM"/>
    <property type="match status" value="1"/>
</dbReference>
<dbReference type="EMBL" id="CP096658">
    <property type="protein sequence ID" value="UPV98929.1"/>
    <property type="molecule type" value="Genomic_DNA"/>
</dbReference>
<feature type="compositionally biased region" description="Basic and acidic residues" evidence="2">
    <location>
        <begin position="103"/>
        <end position="113"/>
    </location>
</feature>
<keyword evidence="1" id="KW-0862">Zinc</keyword>
<evidence type="ECO:0000259" key="3">
    <source>
        <dbReference type="PROSITE" id="PS50966"/>
    </source>
</evidence>
<proteinExistence type="predicted"/>
<keyword evidence="1" id="KW-0863">Zinc-finger</keyword>
<evidence type="ECO:0000256" key="2">
    <source>
        <dbReference type="SAM" id="MobiDB-lite"/>
    </source>
</evidence>
<dbReference type="Proteomes" id="UP000830434">
    <property type="component" value="Chromosome"/>
</dbReference>
<dbReference type="InterPro" id="IPR007527">
    <property type="entry name" value="Znf_SWIM"/>
</dbReference>
<evidence type="ECO:0000256" key="1">
    <source>
        <dbReference type="PROSITE-ProRule" id="PRU00325"/>
    </source>
</evidence>
<evidence type="ECO:0000313" key="4">
    <source>
        <dbReference type="EMBL" id="UPV98929.1"/>
    </source>
</evidence>
<feature type="region of interest" description="Disordered" evidence="2">
    <location>
        <begin position="96"/>
        <end position="124"/>
    </location>
</feature>
<protein>
    <submittedName>
        <fullName evidence="4">SWIM zinc finger domain-containing protein</fullName>
    </submittedName>
</protein>
<keyword evidence="5" id="KW-1185">Reference proteome</keyword>
<gene>
    <name evidence="4" type="ORF">M0R88_10340</name>
</gene>
<sequence length="151" mass="16850">MSTNPFGELDVTNRTVKRAQYEALEFALSADGVQVRNNSYANPEDHEYLVEVIEGVPTTCTCPADAKYDGACKHRIAVAIRRPILNAVRRQQLVADGGISSASKHEENTPREDGDSDDQEQAEECDCADLRSDFPCWECYRSGRKDFPDGY</sequence>
<dbReference type="GeneID" id="72190257"/>
<accession>A0A8U0ID07</accession>